<evidence type="ECO:0000313" key="1">
    <source>
        <dbReference type="EMBL" id="ORM69906.1"/>
    </source>
</evidence>
<sequence length="72" mass="7995">MSSSYDIQRRLDSQFSRAVHKVSGLSQEGTPDINDMLMFKLALMQETTANYAAGQMSSLNHSLNKSIIDSIN</sequence>
<comment type="caution">
    <text evidence="1">The sequence shown here is derived from an EMBL/GenBank/DDBJ whole genome shotgun (WGS) entry which is preliminary data.</text>
</comment>
<evidence type="ECO:0008006" key="3">
    <source>
        <dbReference type="Google" id="ProtNLM"/>
    </source>
</evidence>
<accession>A0A1X1CZW3</accession>
<keyword evidence="2" id="KW-1185">Reference proteome</keyword>
<organism evidence="1 2">
    <name type="scientific">Pantoea wallisii</name>
    <dbReference type="NCBI Taxonomy" id="1076551"/>
    <lineage>
        <taxon>Bacteria</taxon>
        <taxon>Pseudomonadati</taxon>
        <taxon>Pseudomonadota</taxon>
        <taxon>Gammaproteobacteria</taxon>
        <taxon>Enterobacterales</taxon>
        <taxon>Erwiniaceae</taxon>
        <taxon>Pantoea</taxon>
    </lineage>
</organism>
<protein>
    <recommendedName>
        <fullName evidence="3">Type III secretion protein</fullName>
    </recommendedName>
</protein>
<dbReference type="Pfam" id="PF06266">
    <property type="entry name" value="HrpF"/>
    <property type="match status" value="1"/>
</dbReference>
<dbReference type="Proteomes" id="UP000193104">
    <property type="component" value="Unassembled WGS sequence"/>
</dbReference>
<proteinExistence type="predicted"/>
<gene>
    <name evidence="1" type="ORF">HA48_18575</name>
</gene>
<evidence type="ECO:0000313" key="2">
    <source>
        <dbReference type="Proteomes" id="UP000193104"/>
    </source>
</evidence>
<dbReference type="InterPro" id="IPR009371">
    <property type="entry name" value="T3SS_HrpF"/>
</dbReference>
<dbReference type="AlphaFoldDB" id="A0A1X1CZW3"/>
<dbReference type="STRING" id="1076551.HA48_18575"/>
<name>A0A1X1CZW3_9GAMM</name>
<reference evidence="1 2" key="1">
    <citation type="journal article" date="2017" name="Antonie Van Leeuwenhoek">
        <title>Phylogenomic resolution of the bacterial genus Pantoea and its relationship with Erwinia and Tatumella.</title>
        <authorList>
            <person name="Palmer M."/>
            <person name="Steenkamp E.T."/>
            <person name="Coetzee M.P."/>
            <person name="Chan W.Y."/>
            <person name="van Zyl E."/>
            <person name="De Maayer P."/>
            <person name="Coutinho T.A."/>
            <person name="Blom J."/>
            <person name="Smits T.H."/>
            <person name="Duffy B."/>
            <person name="Venter S.N."/>
        </authorList>
    </citation>
    <scope>NUCLEOTIDE SEQUENCE [LARGE SCALE GENOMIC DNA]</scope>
    <source>
        <strain evidence="1 2">LMG 26277</strain>
    </source>
</reference>
<dbReference type="OrthoDB" id="6626770at2"/>
<dbReference type="EMBL" id="MLFS01000067">
    <property type="protein sequence ID" value="ORM69906.1"/>
    <property type="molecule type" value="Genomic_DNA"/>
</dbReference>
<dbReference type="RefSeq" id="WP_128602685.1">
    <property type="nucleotide sequence ID" value="NZ_MLFS01000067.1"/>
</dbReference>